<protein>
    <recommendedName>
        <fullName evidence="4">PrgI family protein</fullName>
    </recommendedName>
</protein>
<feature type="region of interest" description="Disordered" evidence="1">
    <location>
        <begin position="109"/>
        <end position="140"/>
    </location>
</feature>
<proteinExistence type="predicted"/>
<dbReference type="AlphaFoldDB" id="C7N7M4"/>
<evidence type="ECO:0000313" key="2">
    <source>
        <dbReference type="EMBL" id="ACV22909.1"/>
    </source>
</evidence>
<reference evidence="2 3" key="1">
    <citation type="journal article" date="2009" name="Stand. Genomic Sci.">
        <title>Complete genome sequence of Slackia heliotrinireducens type strain (RHS 1).</title>
        <authorList>
            <person name="Pukall R."/>
            <person name="Lapidus A."/>
            <person name="Nolan M."/>
            <person name="Copeland A."/>
            <person name="Glavina Del Rio T."/>
            <person name="Lucas S."/>
            <person name="Chen F."/>
            <person name="Tice H."/>
            <person name="Cheng J.F."/>
            <person name="Chertkov O."/>
            <person name="Bruce D."/>
            <person name="Goodwin L."/>
            <person name="Kuske C."/>
            <person name="Brettin T."/>
            <person name="Detter J.C."/>
            <person name="Han C."/>
            <person name="Pitluck S."/>
            <person name="Pati A."/>
            <person name="Mavrommatis K."/>
            <person name="Ivanova N."/>
            <person name="Ovchinnikova G."/>
            <person name="Chen A."/>
            <person name="Palaniappan K."/>
            <person name="Schneider S."/>
            <person name="Rohde M."/>
            <person name="Chain P."/>
            <person name="D'haeseleer P."/>
            <person name="Goker M."/>
            <person name="Bristow J."/>
            <person name="Eisen J.A."/>
            <person name="Markowitz V."/>
            <person name="Kyrpides N.C."/>
            <person name="Klenk H.P."/>
            <person name="Hugenholtz P."/>
        </authorList>
    </citation>
    <scope>NUCLEOTIDE SEQUENCE [LARGE SCALE GENOMIC DNA]</scope>
    <source>
        <strain evidence="3">ATCC 29202 / DSM 20476 / NCTC 11029 / RHS 1</strain>
    </source>
</reference>
<dbReference type="KEGG" id="shi:Shel_18930"/>
<dbReference type="EMBL" id="CP001684">
    <property type="protein sequence ID" value="ACV22909.1"/>
    <property type="molecule type" value="Genomic_DNA"/>
</dbReference>
<dbReference type="RefSeq" id="WP_012799011.1">
    <property type="nucleotide sequence ID" value="NC_013165.1"/>
</dbReference>
<dbReference type="eggNOG" id="ENOG5033DTJ">
    <property type="taxonomic scope" value="Bacteria"/>
</dbReference>
<dbReference type="Proteomes" id="UP000002026">
    <property type="component" value="Chromosome"/>
</dbReference>
<keyword evidence="3" id="KW-1185">Reference proteome</keyword>
<evidence type="ECO:0000256" key="1">
    <source>
        <dbReference type="SAM" id="MobiDB-lite"/>
    </source>
</evidence>
<feature type="compositionally biased region" description="Basic and acidic residues" evidence="1">
    <location>
        <begin position="126"/>
        <end position="140"/>
    </location>
</feature>
<gene>
    <name evidence="2" type="ordered locus">Shel_18930</name>
</gene>
<evidence type="ECO:0008006" key="4">
    <source>
        <dbReference type="Google" id="ProtNLM"/>
    </source>
</evidence>
<dbReference type="Pfam" id="PF12666">
    <property type="entry name" value="PrgI"/>
    <property type="match status" value="1"/>
</dbReference>
<sequence>MLSVTVHKDIGEYTEKVVGKLSARTLACTAGGLAASVGAAAAVHLGLGVEVADATLPVMAASMPFWLMGFWRPKGLKAEEYVPMRLSHALSDGVLAYETGGGLMAAVLPAERPRPDRRARRAARRKGAEIAEPSRQEGEE</sequence>
<name>C7N7M4_SLAHD</name>
<evidence type="ECO:0000313" key="3">
    <source>
        <dbReference type="Proteomes" id="UP000002026"/>
    </source>
</evidence>
<dbReference type="HOGENOM" id="CLU_1882477_0_0_11"/>
<organism evidence="2 3">
    <name type="scientific">Slackia heliotrinireducens (strain ATCC 29202 / DSM 20476 / NCTC 11029 / RHS 1)</name>
    <name type="common">Peptococcus heliotrinreducens</name>
    <dbReference type="NCBI Taxonomy" id="471855"/>
    <lineage>
        <taxon>Bacteria</taxon>
        <taxon>Bacillati</taxon>
        <taxon>Actinomycetota</taxon>
        <taxon>Coriobacteriia</taxon>
        <taxon>Eggerthellales</taxon>
        <taxon>Eggerthellaceae</taxon>
        <taxon>Slackia</taxon>
    </lineage>
</organism>
<accession>C7N7M4</accession>
<dbReference type="InterPro" id="IPR024414">
    <property type="entry name" value="Uncharacterised_PrgI"/>
</dbReference>
<dbReference type="STRING" id="471855.Shel_18930"/>